<organism evidence="2">
    <name type="scientific">Pneumocystis jirovecii</name>
    <name type="common">Human pneumocystis pneumonia agent</name>
    <dbReference type="NCBI Taxonomy" id="42068"/>
    <lineage>
        <taxon>Eukaryota</taxon>
        <taxon>Fungi</taxon>
        <taxon>Dikarya</taxon>
        <taxon>Ascomycota</taxon>
        <taxon>Taphrinomycotina</taxon>
        <taxon>Pneumocystomycetes</taxon>
        <taxon>Pneumocystaceae</taxon>
        <taxon>Pneumocystis</taxon>
    </lineage>
</organism>
<comment type="caution">
    <text evidence="1">The sequence shown here is derived from an EMBL/GenBank/DDBJ whole genome shotgun (WGS) entry which is preliminary data.</text>
</comment>
<dbReference type="VEuPathDB" id="FungiDB:PNEJI1_000549"/>
<dbReference type="InParanoid" id="L0PCN7"/>
<dbReference type="AlphaFoldDB" id="L0PCN7"/>
<dbReference type="EMBL" id="CAKM01000227">
    <property type="protein sequence ID" value="CCJ29982.1"/>
    <property type="molecule type" value="Genomic_DNA"/>
</dbReference>
<name>L0PCN7_PNEJI</name>
<evidence type="ECO:0000313" key="1">
    <source>
        <dbReference type="EMBL" id="CCJ29982.1"/>
    </source>
</evidence>
<gene>
    <name evidence="1" type="ORF">PNEJI1_000549</name>
</gene>
<evidence type="ECO:0000313" key="2">
    <source>
        <dbReference type="Proteomes" id="UP000010422"/>
    </source>
</evidence>
<accession>L0PCN7</accession>
<sequence length="602" mass="70594">MTFLTKSFFFQKKINKFCIKRSSTKTLNLGKNVLYPAIQKHLKLYETVNIDALVYGLQDFSNAMDSLLPEKKFKMIRKLQRLYGKPLKMIVLSRSSSKFKYSSHFERKNSRFLLAQMAECFKTFDKESILGILNFSVYSENVSETLISFYLYKIYSLNKRNEGLPLLKEFLETLINSDLKKKLMNISAINIAKLETRYLYEDIEIPCKFLMSKSQKAIHILGELVKARRIPSFSIMNILLRTVLESDLMFFYNKIFSNLSPNFETIKILANCSLTYNEFDKLWRFVINHPHKNKIIEGCQIEIARAFLRLGQKVRQLSNSSIHLNANVMNFLQYLISNVKKLYKNTIIYLTLCCSLFDNFIGLKQCFKILNSHHWELSTKHYATIYRQAFNLNFENLKVCRHEFVKHLWMQNEQKTLISLPKKHPNEHSLVEYVRCMGSFNDLQEILRLIKKEKPIKKGTIIGFVEALNLAKAHTESLSLLRLPELRINMDLNIIKCFFNNIQTRPAWNDILHAVSIELARNQITTPLDFFANLWEKTMHQNCSKESIILKENYVVAIKHLVKEYTVQLNKIIKELQDQRDIESALTQLEAIDYSCVTTLHS</sequence>
<reference evidence="1 2" key="1">
    <citation type="journal article" date="2012" name="MBio">
        <title>De novo assembly of the Pneumocystis jirovecii genome from a single bronchoalveolar lavage fluid specimen from a patient.</title>
        <authorList>
            <person name="Cisse O.H."/>
            <person name="Pagni M."/>
            <person name="Hauser P.M."/>
        </authorList>
    </citation>
    <scope>NUCLEOTIDE SEQUENCE [LARGE SCALE GENOMIC DNA]</scope>
    <source>
        <strain evidence="1 2">SE8</strain>
    </source>
</reference>
<dbReference type="Proteomes" id="UP000010422">
    <property type="component" value="Unassembled WGS sequence"/>
</dbReference>
<proteinExistence type="predicted"/>
<protein>
    <submittedName>
        <fullName evidence="1">Uncharacterized protein</fullName>
    </submittedName>
</protein>